<dbReference type="Pfam" id="PF00392">
    <property type="entry name" value="GntR"/>
    <property type="match status" value="1"/>
</dbReference>
<dbReference type="PANTHER" id="PTHR46577">
    <property type="entry name" value="HTH-TYPE TRANSCRIPTIONAL REGULATORY PROTEIN GABR"/>
    <property type="match status" value="1"/>
</dbReference>
<dbReference type="CDD" id="cd07377">
    <property type="entry name" value="WHTH_GntR"/>
    <property type="match status" value="1"/>
</dbReference>
<dbReference type="InterPro" id="IPR036390">
    <property type="entry name" value="WH_DNA-bd_sf"/>
</dbReference>
<gene>
    <name evidence="7" type="ORF">AFA91_05835</name>
</gene>
<evidence type="ECO:0000256" key="3">
    <source>
        <dbReference type="ARBA" id="ARBA00023015"/>
    </source>
</evidence>
<evidence type="ECO:0000259" key="6">
    <source>
        <dbReference type="PROSITE" id="PS50949"/>
    </source>
</evidence>
<dbReference type="AlphaFoldDB" id="A0A0K0X2G5"/>
<dbReference type="GO" id="GO:0003677">
    <property type="term" value="F:DNA binding"/>
    <property type="evidence" value="ECO:0007669"/>
    <property type="project" value="UniProtKB-KW"/>
</dbReference>
<dbReference type="GO" id="GO:0003700">
    <property type="term" value="F:DNA-binding transcription factor activity"/>
    <property type="evidence" value="ECO:0007669"/>
    <property type="project" value="InterPro"/>
</dbReference>
<organism evidence="7 8">
    <name type="scientific">Mycolicibacterium goodii</name>
    <name type="common">Mycobacterium goodii</name>
    <dbReference type="NCBI Taxonomy" id="134601"/>
    <lineage>
        <taxon>Bacteria</taxon>
        <taxon>Bacillati</taxon>
        <taxon>Actinomycetota</taxon>
        <taxon>Actinomycetes</taxon>
        <taxon>Mycobacteriales</taxon>
        <taxon>Mycobacteriaceae</taxon>
        <taxon>Mycolicibacterium</taxon>
    </lineage>
</organism>
<dbReference type="Gene3D" id="1.10.10.10">
    <property type="entry name" value="Winged helix-like DNA-binding domain superfamily/Winged helix DNA-binding domain"/>
    <property type="match status" value="1"/>
</dbReference>
<accession>A0A0K0X2G5</accession>
<evidence type="ECO:0000256" key="5">
    <source>
        <dbReference type="ARBA" id="ARBA00023163"/>
    </source>
</evidence>
<dbReference type="SUPFAM" id="SSF46785">
    <property type="entry name" value="Winged helix' DNA-binding domain"/>
    <property type="match status" value="1"/>
</dbReference>
<protein>
    <recommendedName>
        <fullName evidence="6">HTH gntR-type domain-containing protein</fullName>
    </recommendedName>
</protein>
<evidence type="ECO:0000256" key="1">
    <source>
        <dbReference type="ARBA" id="ARBA00005384"/>
    </source>
</evidence>
<dbReference type="InterPro" id="IPR015421">
    <property type="entry name" value="PyrdxlP-dep_Trfase_major"/>
</dbReference>
<dbReference type="InterPro" id="IPR051446">
    <property type="entry name" value="HTH_trans_reg/aminotransferase"/>
</dbReference>
<dbReference type="SMART" id="SM00345">
    <property type="entry name" value="HTH_GNTR"/>
    <property type="match status" value="1"/>
</dbReference>
<dbReference type="PANTHER" id="PTHR46577:SF1">
    <property type="entry name" value="HTH-TYPE TRANSCRIPTIONAL REGULATORY PROTEIN GABR"/>
    <property type="match status" value="1"/>
</dbReference>
<dbReference type="InterPro" id="IPR004839">
    <property type="entry name" value="Aminotransferase_I/II_large"/>
</dbReference>
<evidence type="ECO:0000256" key="2">
    <source>
        <dbReference type="ARBA" id="ARBA00022898"/>
    </source>
</evidence>
<keyword evidence="4" id="KW-0238">DNA-binding</keyword>
<keyword evidence="5" id="KW-0804">Transcription</keyword>
<dbReference type="EMBL" id="CP012150">
    <property type="protein sequence ID" value="AKS31483.1"/>
    <property type="molecule type" value="Genomic_DNA"/>
</dbReference>
<dbReference type="CDD" id="cd00609">
    <property type="entry name" value="AAT_like"/>
    <property type="match status" value="1"/>
</dbReference>
<dbReference type="SUPFAM" id="SSF53383">
    <property type="entry name" value="PLP-dependent transferases"/>
    <property type="match status" value="1"/>
</dbReference>
<dbReference type="PROSITE" id="PS50949">
    <property type="entry name" value="HTH_GNTR"/>
    <property type="match status" value="1"/>
</dbReference>
<dbReference type="InterPro" id="IPR036388">
    <property type="entry name" value="WH-like_DNA-bd_sf"/>
</dbReference>
<sequence length="455" mass="49359">MADALSEAILSGRLSPGDRLPSHRELASELGLSRSTAVRVYEEMRANGLLESHPRSGNFVSLSTGVATPSGGSWMPSPVGLANPIDLSKATTRADDAIIEVIRRSVDDIGTVLTRDGYDVLGTSELRHAVAESYERRGVATSFDQILITTGAQQGIDLIARLLVRANDVVLVESPTYAGLVDRMRHAQAELIGLDVSEGPWDVERFAHNLRRTGAKLAFLTPDFQNPTGRLMDAQMRRDFAMAADRAGATIVVDETNVELGLDVPLPTTLPFAAYAPDRVSISIGSLSKCLWAGLRIGWLRSDANTIQALANLKITSTLANPLLEQIAAVNLLSPEWFGPQMESRRAVLRVKRQRMGRSLTRMGLVADEPVGGLSYWARLPRGSGRSLAQLALSRGLLLLPGSRLSPDGILDGYLRLPFSLPSEELEEACQTLESVWADFNGTSRTHDYFPGPVI</sequence>
<dbReference type="InterPro" id="IPR000524">
    <property type="entry name" value="Tscrpt_reg_HTH_GntR"/>
</dbReference>
<dbReference type="KEGG" id="mgo:AFA91_05835"/>
<feature type="domain" description="HTH gntR-type" evidence="6">
    <location>
        <begin position="1"/>
        <end position="63"/>
    </location>
</feature>
<reference evidence="7 8" key="1">
    <citation type="submission" date="2015-07" db="EMBL/GenBank/DDBJ databases">
        <title>Complete genome sequence of Mycobacterium goodii X7B, a facultative thermophilic biodesulfurizing bacterium.</title>
        <authorList>
            <person name="Yu B."/>
            <person name="Li F."/>
            <person name="Xu P."/>
        </authorList>
    </citation>
    <scope>NUCLEOTIDE SEQUENCE [LARGE SCALE GENOMIC DNA]</scope>
    <source>
        <strain evidence="7 8">X7B</strain>
    </source>
</reference>
<dbReference type="GO" id="GO:0030170">
    <property type="term" value="F:pyridoxal phosphate binding"/>
    <property type="evidence" value="ECO:0007669"/>
    <property type="project" value="InterPro"/>
</dbReference>
<keyword evidence="2" id="KW-0663">Pyridoxal phosphate</keyword>
<dbReference type="InterPro" id="IPR015424">
    <property type="entry name" value="PyrdxlP-dep_Trfase"/>
</dbReference>
<comment type="similarity">
    <text evidence="1">In the C-terminal section; belongs to the class-I pyridoxal-phosphate-dependent aminotransferase family.</text>
</comment>
<dbReference type="STRING" id="134601.AFA91_05835"/>
<evidence type="ECO:0000313" key="7">
    <source>
        <dbReference type="EMBL" id="AKS31483.1"/>
    </source>
</evidence>
<dbReference type="Pfam" id="PF00155">
    <property type="entry name" value="Aminotran_1_2"/>
    <property type="match status" value="1"/>
</dbReference>
<dbReference type="Proteomes" id="UP000062255">
    <property type="component" value="Chromosome"/>
</dbReference>
<keyword evidence="3" id="KW-0805">Transcription regulation</keyword>
<dbReference type="PATRIC" id="fig|134601.6.peg.1210"/>
<dbReference type="PRINTS" id="PR00035">
    <property type="entry name" value="HTHGNTR"/>
</dbReference>
<proteinExistence type="inferred from homology"/>
<evidence type="ECO:0000256" key="4">
    <source>
        <dbReference type="ARBA" id="ARBA00023125"/>
    </source>
</evidence>
<name>A0A0K0X2G5_MYCGD</name>
<evidence type="ECO:0000313" key="8">
    <source>
        <dbReference type="Proteomes" id="UP000062255"/>
    </source>
</evidence>
<dbReference type="Gene3D" id="3.40.640.10">
    <property type="entry name" value="Type I PLP-dependent aspartate aminotransferase-like (Major domain)"/>
    <property type="match status" value="1"/>
</dbReference>